<evidence type="ECO:0000259" key="2">
    <source>
        <dbReference type="PROSITE" id="PS50022"/>
    </source>
</evidence>
<dbReference type="Gene3D" id="2.60.120.260">
    <property type="entry name" value="Galactose-binding domain-like"/>
    <property type="match status" value="1"/>
</dbReference>
<dbReference type="Proteomes" id="UP001649230">
    <property type="component" value="Chromosome"/>
</dbReference>
<evidence type="ECO:0000313" key="4">
    <source>
        <dbReference type="EMBL" id="UJF35191.1"/>
    </source>
</evidence>
<dbReference type="InterPro" id="IPR000421">
    <property type="entry name" value="FA58C"/>
</dbReference>
<dbReference type="Pfam" id="PF00963">
    <property type="entry name" value="Cohesin"/>
    <property type="match status" value="1"/>
</dbReference>
<keyword evidence="5" id="KW-1185">Reference proteome</keyword>
<name>A0ABY3SQ52_9BACL</name>
<evidence type="ECO:0000259" key="3">
    <source>
        <dbReference type="PROSITE" id="PS51766"/>
    </source>
</evidence>
<dbReference type="SUPFAM" id="SSF49384">
    <property type="entry name" value="Carbohydrate-binding domain"/>
    <property type="match status" value="1"/>
</dbReference>
<dbReference type="EMBL" id="CP090978">
    <property type="protein sequence ID" value="UJF35191.1"/>
    <property type="molecule type" value="Genomic_DNA"/>
</dbReference>
<organism evidence="4 5">
    <name type="scientific">Paenibacillus hexagrammi</name>
    <dbReference type="NCBI Taxonomy" id="2908839"/>
    <lineage>
        <taxon>Bacteria</taxon>
        <taxon>Bacillati</taxon>
        <taxon>Bacillota</taxon>
        <taxon>Bacilli</taxon>
        <taxon>Bacillales</taxon>
        <taxon>Paenibacillaceae</taxon>
        <taxon>Paenibacillus</taxon>
    </lineage>
</organism>
<dbReference type="SUPFAM" id="SSF49785">
    <property type="entry name" value="Galactose-binding domain-like"/>
    <property type="match status" value="1"/>
</dbReference>
<dbReference type="InterPro" id="IPR036439">
    <property type="entry name" value="Dockerin_dom_sf"/>
</dbReference>
<dbReference type="InterPro" id="IPR008965">
    <property type="entry name" value="CBM2/CBM3_carb-bd_dom_sf"/>
</dbReference>
<evidence type="ECO:0000256" key="1">
    <source>
        <dbReference type="SAM" id="Phobius"/>
    </source>
</evidence>
<evidence type="ECO:0000313" key="5">
    <source>
        <dbReference type="Proteomes" id="UP001649230"/>
    </source>
</evidence>
<dbReference type="Pfam" id="PF20578">
    <property type="entry name" value="aBig_2"/>
    <property type="match status" value="5"/>
</dbReference>
<dbReference type="InterPro" id="IPR018247">
    <property type="entry name" value="EF_Hand_1_Ca_BS"/>
</dbReference>
<sequence>MDSDSGHGHRRIQPSMPAKDLASIYEDALLASLNSASHREEAMDVKGGVEPMRGPLIRRIFLKILLPSCFALLVCLIPILSAQAATDDLVNVATADHLIVTFNKENPPSETADKLFDSSPNTKWLGAQPTNVWVQLQFKYGDTQAVQKYAMVSANDAQTRDPQNWRVEGSNDGSNWTVLDEQTNQSFSARFQTKEYTIADEKVAEYAYYRLFILSNSGERVNTQLADWKLYAPALDDASSVKTAIDSLDLGDTSALSHGVTLPVNFKKGTTITWVSSKPSVMNNAGKLLRRPGLGEPNEQLTLTATVQKGSERETKQFPITVLAMTAADSTYEAGVDFETGFESGDISPKDTAGPADTYRVLPLTKNVGEFCCGIGGMESKKGSAAHNGAGALLFSGDALNSAEAHAYNQIFDAELMIRPSTTLSYWVFPEKESDVLPSLERTTSKYVALDILFTDGTYLHDLGAKDQHGVTLHPNVQGAGGFIIEDQWNYVSANIGEVANGKFVDQILLGFDAGGAEPGYFRGSFDDITIEHDSSAGESNTRAVKAAKEELNLGDTSAVSYDLSLPTSGAQQTIISWQSSNPEILSAAGELLSRPNPGESSAAVDLTATIGKGDSFAVKMFHILVLPLTRAEAVDMDAAHLQITHVTAVADDILLPIRGEHGTSITWESANPAVLSGTGQVSRPGQDQPDAEVTLIATITSGASSLTKSFSVVVVAHGNKGDVRADTAELHLGDSATVTNNVYLPKSGRFGSTMIWESTNDSVVSSTGIVHRPGVGQPDESVKLTAILTKGEESQTKEFMLLVKAMNDNEVKVLQAAEALDLGDTSAVTKNLTLPNFVPGIPDVMITWASSDSSVVDFHGNVVLPCPGEPDVTVALIASIQSGNERLTKWFTVTVKALRDANSENDDASLSEIMVDGQQIDGFSADVRTYTLELPEGTTNVPVVSAAANDPHAEVEIIQASGLPGEADITVTAEDGVTKLTYKVHFKLNGAPESVEAVLQGADQVNSGVSFDLIYDLKSVTQSVYAQDLTFTYDPKKVELLSVNSAKAGVEIVDQRESTGQIRVLLARIEENEEASSPSEGLLVLNWKAKSLTSNAQTEISLSNAVIAGGTGDEIPLSPVSHTVLIQYVNKTSLLSLLAKAQQTYDAAVEGNGAGQYPAGSKAALQNTILGAQAAADDAQSSQVEIDQAEDKLYTALQEFLASVHTKNPGDLNEDDSFSIGDLAIMASFYGKTSNDPNWSMYMKADLNHDGLIDITDLAVMASKIIN</sequence>
<dbReference type="InterPro" id="IPR016134">
    <property type="entry name" value="Dockerin_dom"/>
</dbReference>
<dbReference type="PROSITE" id="PS50022">
    <property type="entry name" value="FA58C_3"/>
    <property type="match status" value="1"/>
</dbReference>
<keyword evidence="1" id="KW-0472">Membrane</keyword>
<dbReference type="PROSITE" id="PS51766">
    <property type="entry name" value="DOCKERIN"/>
    <property type="match status" value="1"/>
</dbReference>
<dbReference type="CDD" id="cd08547">
    <property type="entry name" value="Type_II_cohesin"/>
    <property type="match status" value="1"/>
</dbReference>
<keyword evidence="1" id="KW-1133">Transmembrane helix</keyword>
<feature type="domain" description="Dockerin" evidence="3">
    <location>
        <begin position="1206"/>
        <end position="1268"/>
    </location>
</feature>
<dbReference type="Pfam" id="PF00754">
    <property type="entry name" value="F5_F8_type_C"/>
    <property type="match status" value="1"/>
</dbReference>
<dbReference type="CDD" id="cd14254">
    <property type="entry name" value="Dockerin_II"/>
    <property type="match status" value="1"/>
</dbReference>
<dbReference type="RefSeq" id="WP_235121761.1">
    <property type="nucleotide sequence ID" value="NZ_CP090978.1"/>
</dbReference>
<reference evidence="4 5" key="1">
    <citation type="journal article" date="2024" name="Int. J. Syst. Evol. Microbiol.">
        <title>Paenibacillus hexagrammi sp. nov., a novel bacterium isolated from the gut content of Hexagrammos agrammus.</title>
        <authorList>
            <person name="Jung H.K."/>
            <person name="Kim D.G."/>
            <person name="Zin H."/>
            <person name="Park J."/>
            <person name="Jung H."/>
            <person name="Kim Y.O."/>
            <person name="Kong H.J."/>
            <person name="Kim J.W."/>
            <person name="Kim Y.S."/>
        </authorList>
    </citation>
    <scope>NUCLEOTIDE SEQUENCE [LARGE SCALE GENOMIC DNA]</scope>
    <source>
        <strain evidence="4 5">YPD9-1</strain>
    </source>
</reference>
<protein>
    <submittedName>
        <fullName evidence="4">Cohesin domain-containing protein</fullName>
    </submittedName>
</protein>
<dbReference type="InterPro" id="IPR008979">
    <property type="entry name" value="Galactose-bd-like_sf"/>
</dbReference>
<dbReference type="Gene3D" id="1.20.1270.90">
    <property type="entry name" value="AF1782-like"/>
    <property type="match status" value="1"/>
</dbReference>
<dbReference type="SUPFAM" id="SSF63446">
    <property type="entry name" value="Type I dockerin domain"/>
    <property type="match status" value="1"/>
</dbReference>
<accession>A0ABY3SQ52</accession>
<feature type="domain" description="F5/8 type C" evidence="2">
    <location>
        <begin position="75"/>
        <end position="189"/>
    </location>
</feature>
<dbReference type="InterPro" id="IPR002105">
    <property type="entry name" value="Dockerin_1_rpt"/>
</dbReference>
<dbReference type="InterPro" id="IPR046780">
    <property type="entry name" value="aBig_2"/>
</dbReference>
<dbReference type="PROSITE" id="PS00018">
    <property type="entry name" value="EF_HAND_1"/>
    <property type="match status" value="1"/>
</dbReference>
<keyword evidence="1" id="KW-0812">Transmembrane</keyword>
<feature type="transmembrane region" description="Helical" evidence="1">
    <location>
        <begin position="60"/>
        <end position="80"/>
    </location>
</feature>
<proteinExistence type="predicted"/>
<gene>
    <name evidence="4" type="ORF">L0M14_08735</name>
</gene>
<dbReference type="Gene3D" id="2.60.40.680">
    <property type="match status" value="1"/>
</dbReference>
<dbReference type="Gene3D" id="1.10.1330.10">
    <property type="entry name" value="Dockerin domain"/>
    <property type="match status" value="1"/>
</dbReference>
<dbReference type="InterPro" id="IPR002102">
    <property type="entry name" value="Cohesin_dom"/>
</dbReference>
<dbReference type="Pfam" id="PF00404">
    <property type="entry name" value="Dockerin_1"/>
    <property type="match status" value="1"/>
</dbReference>